<proteinExistence type="predicted"/>
<keyword evidence="4" id="KW-1185">Reference proteome</keyword>
<keyword evidence="3" id="KW-0238">DNA-binding</keyword>
<keyword evidence="2" id="KW-0732">Signal</keyword>
<gene>
    <name evidence="3" type="ORF">KJB30_05350</name>
</gene>
<feature type="compositionally biased region" description="Low complexity" evidence="1">
    <location>
        <begin position="127"/>
        <end position="137"/>
    </location>
</feature>
<feature type="chain" id="PRO_5045246217" evidence="2">
    <location>
        <begin position="29"/>
        <end position="256"/>
    </location>
</feature>
<sequence length="256" mass="26373">MKKHTLLTITFATVVTTAAVATAMPSMAGKAAAPAASAAQGTEPLSGKVLQTMNSGGYSYVFLEKKDGKKVWVAVGETPIKVGDKIAFKPGMEMANFQSKSLKRTFDSIIFSDGVASTTAAASGTAAKAADSKQAASPGSKGAATAKEKISVPKATGANAYTVEGIFGNSAKLDKKQVVVKGKVVKVSSGIMGKNWIHIQDGTGSQAKANHNLVCTSDETANIGDVITVTGTLAKDKDFGAGYKYNAIVENAKFKK</sequence>
<protein>
    <submittedName>
        <fullName evidence="3">DNA-binding protein</fullName>
    </submittedName>
</protein>
<dbReference type="Proteomes" id="UP000784128">
    <property type="component" value="Unassembled WGS sequence"/>
</dbReference>
<reference evidence="3 4" key="1">
    <citation type="submission" date="2021-05" db="EMBL/GenBank/DDBJ databases">
        <title>The draft genome of Geobacter chapellei DSM 13688.</title>
        <authorList>
            <person name="Xu Z."/>
            <person name="Masuda Y."/>
            <person name="Itoh H."/>
            <person name="Senoo K."/>
        </authorList>
    </citation>
    <scope>NUCLEOTIDE SEQUENCE [LARGE SCALE GENOMIC DNA]</scope>
    <source>
        <strain evidence="3 4">DSM 13688</strain>
    </source>
</reference>
<dbReference type="EMBL" id="JAHDYS010000004">
    <property type="protein sequence ID" value="MBT1071197.1"/>
    <property type="molecule type" value="Genomic_DNA"/>
</dbReference>
<organism evidence="3 4">
    <name type="scientific">Pelotalea chapellei</name>
    <dbReference type="NCBI Taxonomy" id="44671"/>
    <lineage>
        <taxon>Bacteria</taxon>
        <taxon>Pseudomonadati</taxon>
        <taxon>Thermodesulfobacteriota</taxon>
        <taxon>Desulfuromonadia</taxon>
        <taxon>Geobacterales</taxon>
        <taxon>Geobacteraceae</taxon>
        <taxon>Pelotalea</taxon>
    </lineage>
</organism>
<evidence type="ECO:0000313" key="3">
    <source>
        <dbReference type="EMBL" id="MBT1071197.1"/>
    </source>
</evidence>
<feature type="region of interest" description="Disordered" evidence="1">
    <location>
        <begin position="127"/>
        <end position="147"/>
    </location>
</feature>
<comment type="caution">
    <text evidence="3">The sequence shown here is derived from an EMBL/GenBank/DDBJ whole genome shotgun (WGS) entry which is preliminary data.</text>
</comment>
<evidence type="ECO:0000256" key="2">
    <source>
        <dbReference type="SAM" id="SignalP"/>
    </source>
</evidence>
<evidence type="ECO:0000313" key="4">
    <source>
        <dbReference type="Proteomes" id="UP000784128"/>
    </source>
</evidence>
<dbReference type="RefSeq" id="WP_214296912.1">
    <property type="nucleotide sequence ID" value="NZ_JAHDYS010000004.1"/>
</dbReference>
<evidence type="ECO:0000256" key="1">
    <source>
        <dbReference type="SAM" id="MobiDB-lite"/>
    </source>
</evidence>
<accession>A0ABS5U697</accession>
<name>A0ABS5U697_9BACT</name>
<dbReference type="GO" id="GO:0003677">
    <property type="term" value="F:DNA binding"/>
    <property type="evidence" value="ECO:0007669"/>
    <property type="project" value="UniProtKB-KW"/>
</dbReference>
<feature type="signal peptide" evidence="2">
    <location>
        <begin position="1"/>
        <end position="28"/>
    </location>
</feature>